<comment type="caution">
    <text evidence="2">The sequence shown here is derived from an EMBL/GenBank/DDBJ whole genome shotgun (WGS) entry which is preliminary data.</text>
</comment>
<evidence type="ECO:0000256" key="1">
    <source>
        <dbReference type="SAM" id="MobiDB-lite"/>
    </source>
</evidence>
<dbReference type="Proteomes" id="UP000516437">
    <property type="component" value="Chromosome 3"/>
</dbReference>
<feature type="region of interest" description="Disordered" evidence="1">
    <location>
        <begin position="118"/>
        <end position="160"/>
    </location>
</feature>
<reference evidence="2 4" key="2">
    <citation type="journal article" date="2019" name="Plant Biotechnol. J.">
        <title>The red bayberry genome and genetic basis of sex determination.</title>
        <authorList>
            <person name="Jia H.M."/>
            <person name="Jia H.J."/>
            <person name="Cai Q.L."/>
            <person name="Wang Y."/>
            <person name="Zhao H.B."/>
            <person name="Yang W.F."/>
            <person name="Wang G.Y."/>
            <person name="Li Y.H."/>
            <person name="Zhan D.L."/>
            <person name="Shen Y.T."/>
            <person name="Niu Q.F."/>
            <person name="Chang L."/>
            <person name="Qiu J."/>
            <person name="Zhao L."/>
            <person name="Xie H.B."/>
            <person name="Fu W.Y."/>
            <person name="Jin J."/>
            <person name="Li X.W."/>
            <person name="Jiao Y."/>
            <person name="Zhou C.C."/>
            <person name="Tu T."/>
            <person name="Chai C.Y."/>
            <person name="Gao J.L."/>
            <person name="Fan L.J."/>
            <person name="van de Weg E."/>
            <person name="Wang J.Y."/>
            <person name="Gao Z.S."/>
        </authorList>
    </citation>
    <scope>NUCLEOTIDE SEQUENCE [LARGE SCALE GENOMIC DNA]</scope>
    <source>
        <tissue evidence="2">Leaves</tissue>
    </source>
</reference>
<gene>
    <name evidence="3" type="ORF">CJ030_MR3G005601</name>
    <name evidence="2" type="ORF">CJ030_MR7G015275</name>
</gene>
<reference evidence="2" key="1">
    <citation type="submission" date="2018-07" db="EMBL/GenBank/DDBJ databases">
        <authorList>
            <person name="Gao Z.-S."/>
            <person name="Jia H.-M."/>
            <person name="Jia H.-J."/>
            <person name="Cai Q.-L."/>
            <person name="Wang Y."/>
            <person name="Zhao H.-B."/>
        </authorList>
    </citation>
    <scope>NUCLEOTIDE SEQUENCE</scope>
    <source>
        <tissue evidence="2">Leaves</tissue>
    </source>
</reference>
<reference evidence="2" key="3">
    <citation type="submission" date="2019-09" db="EMBL/GenBank/DDBJ databases">
        <authorList>
            <person name="Gao Z."/>
        </authorList>
    </citation>
    <scope>NUCLEOTIDE SEQUENCE</scope>
    <source>
        <tissue evidence="2">Leaves</tissue>
    </source>
</reference>
<keyword evidence="4" id="KW-1185">Reference proteome</keyword>
<feature type="compositionally biased region" description="Basic and acidic residues" evidence="1">
    <location>
        <begin position="120"/>
        <end position="129"/>
    </location>
</feature>
<name>A0A6A1UX63_9ROSI</name>
<accession>A0A6A1UX63</accession>
<evidence type="ECO:0000313" key="2">
    <source>
        <dbReference type="EMBL" id="KAB1204891.1"/>
    </source>
</evidence>
<sequence length="160" mass="17066">MALFAGILGGVFGIGGGMLISPLLQVGIAPECEDDILDNGFSMLYSDKDVWELLNRVAREHPTMLHVYFEHGVDIPDLCPMESQPTAPLTTEGVDIVGAKEGGSISGDIDAHASSINDEAEVHCNEHPEAPTSEGAVGSEPPNNENPVDEDHECKYIPVE</sequence>
<evidence type="ECO:0000313" key="4">
    <source>
        <dbReference type="Proteomes" id="UP000516437"/>
    </source>
</evidence>
<evidence type="ECO:0000313" key="3">
    <source>
        <dbReference type="EMBL" id="KAB1220114.1"/>
    </source>
</evidence>
<organism evidence="2 4">
    <name type="scientific">Morella rubra</name>
    <name type="common">Chinese bayberry</name>
    <dbReference type="NCBI Taxonomy" id="262757"/>
    <lineage>
        <taxon>Eukaryota</taxon>
        <taxon>Viridiplantae</taxon>
        <taxon>Streptophyta</taxon>
        <taxon>Embryophyta</taxon>
        <taxon>Tracheophyta</taxon>
        <taxon>Spermatophyta</taxon>
        <taxon>Magnoliopsida</taxon>
        <taxon>eudicotyledons</taxon>
        <taxon>Gunneridae</taxon>
        <taxon>Pentapetalae</taxon>
        <taxon>rosids</taxon>
        <taxon>fabids</taxon>
        <taxon>Fagales</taxon>
        <taxon>Myricaceae</taxon>
        <taxon>Morella</taxon>
    </lineage>
</organism>
<dbReference type="EMBL" id="RXIC02000025">
    <property type="protein sequence ID" value="KAB1204891.1"/>
    <property type="molecule type" value="Genomic_DNA"/>
</dbReference>
<dbReference type="EMBL" id="RXIC02000021">
    <property type="protein sequence ID" value="KAB1220114.1"/>
    <property type="molecule type" value="Genomic_DNA"/>
</dbReference>
<dbReference type="Proteomes" id="UP000516437">
    <property type="component" value="Chromosome 7"/>
</dbReference>
<proteinExistence type="predicted"/>
<dbReference type="AlphaFoldDB" id="A0A6A1UX63"/>
<protein>
    <submittedName>
        <fullName evidence="2">Uncharacterized protein</fullName>
    </submittedName>
</protein>